<evidence type="ECO:0000256" key="3">
    <source>
        <dbReference type="ARBA" id="ARBA00022763"/>
    </source>
</evidence>
<keyword evidence="7 9" id="KW-0233">DNA recombination</keyword>
<dbReference type="Pfam" id="PF05496">
    <property type="entry name" value="RuvB_N"/>
    <property type="match status" value="1"/>
</dbReference>
<feature type="domain" description="AAA+ ATPase" evidence="10">
    <location>
        <begin position="53"/>
        <end position="180"/>
    </location>
</feature>
<comment type="caution">
    <text evidence="11">The sequence shown here is derived from an EMBL/GenBank/DDBJ whole genome shotgun (WGS) entry which is preliminary data.</text>
</comment>
<evidence type="ECO:0000256" key="7">
    <source>
        <dbReference type="ARBA" id="ARBA00023172"/>
    </source>
</evidence>
<dbReference type="AlphaFoldDB" id="A0A7C3RJX3"/>
<comment type="domain">
    <text evidence="9">Has 3 domains, the large (RuvB-L) and small ATPase (RuvB-S) domains and the C-terminal head (RuvB-H) domain. The head domain binds DNA, while the ATPase domains jointly bind ATP, ADP or are empty depending on the state of the subunit in the translocation cycle. During a single DNA translocation step the structure of each domain remains the same, but their relative positions change.</text>
</comment>
<comment type="caution">
    <text evidence="9">Lacks conserved residue(s) required for the propagation of feature annotation.</text>
</comment>
<dbReference type="PANTHER" id="PTHR42848:SF1">
    <property type="entry name" value="HOLLIDAY JUNCTION BRANCH MIGRATION COMPLEX SUBUNIT RUVB"/>
    <property type="match status" value="1"/>
</dbReference>
<dbReference type="GO" id="GO:0016787">
    <property type="term" value="F:hydrolase activity"/>
    <property type="evidence" value="ECO:0007669"/>
    <property type="project" value="UniProtKB-KW"/>
</dbReference>
<reference evidence="11" key="1">
    <citation type="journal article" date="2020" name="mSystems">
        <title>Genome- and Community-Level Interaction Insights into Carbon Utilization and Element Cycling Functions of Hydrothermarchaeota in Hydrothermal Sediment.</title>
        <authorList>
            <person name="Zhou Z."/>
            <person name="Liu Y."/>
            <person name="Xu W."/>
            <person name="Pan J."/>
            <person name="Luo Z.H."/>
            <person name="Li M."/>
        </authorList>
    </citation>
    <scope>NUCLEOTIDE SEQUENCE [LARGE SCALE GENOMIC DNA]</scope>
    <source>
        <strain evidence="11">SpSt-81</strain>
    </source>
</reference>
<dbReference type="SUPFAM" id="SSF46785">
    <property type="entry name" value="Winged helix' DNA-binding domain"/>
    <property type="match status" value="1"/>
</dbReference>
<dbReference type="HAMAP" id="MF_00016">
    <property type="entry name" value="DNA_HJ_migration_RuvB"/>
    <property type="match status" value="1"/>
</dbReference>
<dbReference type="GO" id="GO:0005737">
    <property type="term" value="C:cytoplasm"/>
    <property type="evidence" value="ECO:0007669"/>
    <property type="project" value="UniProtKB-SubCell"/>
</dbReference>
<dbReference type="NCBIfam" id="NF000868">
    <property type="entry name" value="PRK00080.1"/>
    <property type="match status" value="1"/>
</dbReference>
<dbReference type="InterPro" id="IPR027417">
    <property type="entry name" value="P-loop_NTPase"/>
</dbReference>
<feature type="binding site" evidence="9">
    <location>
        <position position="64"/>
    </location>
    <ligand>
        <name>ATP</name>
        <dbReference type="ChEBI" id="CHEBI:30616"/>
    </ligand>
</feature>
<keyword evidence="3 9" id="KW-0227">DNA damage</keyword>
<feature type="binding site" evidence="9">
    <location>
        <position position="69"/>
    </location>
    <ligand>
        <name>ATP</name>
        <dbReference type="ChEBI" id="CHEBI:30616"/>
    </ligand>
</feature>
<protein>
    <recommendedName>
        <fullName evidence="9">Holliday junction branch migration complex subunit RuvB</fullName>
        <ecNumber evidence="9">3.6.4.-</ecNumber>
    </recommendedName>
</protein>
<evidence type="ECO:0000256" key="1">
    <source>
        <dbReference type="ARBA" id="ARBA00022490"/>
    </source>
</evidence>
<feature type="binding site" evidence="9">
    <location>
        <position position="22"/>
    </location>
    <ligand>
        <name>ATP</name>
        <dbReference type="ChEBI" id="CHEBI:30616"/>
    </ligand>
</feature>
<evidence type="ECO:0000256" key="6">
    <source>
        <dbReference type="ARBA" id="ARBA00023125"/>
    </source>
</evidence>
<evidence type="ECO:0000259" key="10">
    <source>
        <dbReference type="SMART" id="SM00382"/>
    </source>
</evidence>
<evidence type="ECO:0000256" key="9">
    <source>
        <dbReference type="HAMAP-Rule" id="MF_00016"/>
    </source>
</evidence>
<dbReference type="NCBIfam" id="TIGR00635">
    <property type="entry name" value="ruvB"/>
    <property type="match status" value="1"/>
</dbReference>
<dbReference type="InterPro" id="IPR008823">
    <property type="entry name" value="RuvB_wg_C"/>
</dbReference>
<dbReference type="EMBL" id="DTIN01000014">
    <property type="protein sequence ID" value="HFX13340.1"/>
    <property type="molecule type" value="Genomic_DNA"/>
</dbReference>
<comment type="function">
    <text evidence="9">The RuvA-RuvB-RuvC complex processes Holliday junction (HJ) DNA during genetic recombination and DNA repair, while the RuvA-RuvB complex plays an important role in the rescue of blocked DNA replication forks via replication fork reversal (RFR). RuvA specifically binds to HJ cruciform DNA, conferring on it an open structure. The RuvB hexamer acts as an ATP-dependent pump, pulling dsDNA into and through the RuvAB complex. RuvB forms 2 homohexamers on either side of HJ DNA bound by 1 or 2 RuvA tetramers; 4 subunits per hexamer contact DNA at a time. Coordinated motions by a converter formed by DNA-disengaged RuvB subunits stimulates ATP hydrolysis and nucleotide exchange. Immobilization of the converter enables RuvB to convert the ATP-contained energy into a lever motion, pulling 2 nucleotides of DNA out of the RuvA tetramer per ATP hydrolyzed, thus driving DNA branch migration. The RuvB motors rotate together with the DNA substrate, which together with the progressing nucleotide cycle form the mechanistic basis for DNA recombination by continuous HJ branch migration. Branch migration allows RuvC to scan DNA until it finds its consensus sequence, where it cleaves and resolves cruciform DNA.</text>
</comment>
<dbReference type="GO" id="GO:0006281">
    <property type="term" value="P:DNA repair"/>
    <property type="evidence" value="ECO:0007669"/>
    <property type="project" value="UniProtKB-UniRule"/>
</dbReference>
<feature type="binding site" evidence="9">
    <location>
        <position position="68"/>
    </location>
    <ligand>
        <name>Mg(2+)</name>
        <dbReference type="ChEBI" id="CHEBI:18420"/>
    </ligand>
</feature>
<gene>
    <name evidence="9 11" type="primary">ruvB</name>
    <name evidence="11" type="ORF">ENW00_04155</name>
</gene>
<dbReference type="Pfam" id="PF05491">
    <property type="entry name" value="WHD_RuvB"/>
    <property type="match status" value="1"/>
</dbReference>
<keyword evidence="1 9" id="KW-0963">Cytoplasm</keyword>
<keyword evidence="2 9" id="KW-0547">Nucleotide-binding</keyword>
<dbReference type="InterPro" id="IPR036390">
    <property type="entry name" value="WH_DNA-bd_sf"/>
</dbReference>
<feature type="binding site" evidence="9">
    <location>
        <position position="68"/>
    </location>
    <ligand>
        <name>ATP</name>
        <dbReference type="ChEBI" id="CHEBI:30616"/>
    </ligand>
</feature>
<comment type="similarity">
    <text evidence="9">Belongs to the RuvB family.</text>
</comment>
<feature type="region of interest" description="Head domain (RuvB-H)" evidence="9">
    <location>
        <begin position="257"/>
        <end position="334"/>
    </location>
</feature>
<evidence type="ECO:0000256" key="4">
    <source>
        <dbReference type="ARBA" id="ARBA00022801"/>
    </source>
</evidence>
<evidence type="ECO:0000256" key="5">
    <source>
        <dbReference type="ARBA" id="ARBA00022840"/>
    </source>
</evidence>
<dbReference type="InterPro" id="IPR004605">
    <property type="entry name" value="DNA_helicase_Holl-junc_RuvB"/>
</dbReference>
<feature type="region of interest" description="Small ATPAse domain (RuvB-S)" evidence="9">
    <location>
        <begin position="184"/>
        <end position="254"/>
    </location>
</feature>
<dbReference type="SUPFAM" id="SSF52540">
    <property type="entry name" value="P-loop containing nucleoside triphosphate hydrolases"/>
    <property type="match status" value="1"/>
</dbReference>
<comment type="subunit">
    <text evidence="9">Homohexamer. Forms an RuvA(8)-RuvB(12)-Holliday junction (HJ) complex. HJ DNA is sandwiched between 2 RuvA tetramers; dsDNA enters through RuvA and exits via RuvB. An RuvB hexamer assembles on each DNA strand where it exits the tetramer. Each RuvB hexamer is contacted by two RuvA subunits (via domain III) on 2 adjacent RuvB subunits; this complex drives branch migration. In the full resolvosome a probable DNA-RuvA(4)-RuvB(12)-RuvC(2) complex forms which resolves the HJ.</text>
</comment>
<feature type="binding site" evidence="9">
    <location>
        <position position="173"/>
    </location>
    <ligand>
        <name>ATP</name>
        <dbReference type="ChEBI" id="CHEBI:30616"/>
    </ligand>
</feature>
<dbReference type="GO" id="GO:0006310">
    <property type="term" value="P:DNA recombination"/>
    <property type="evidence" value="ECO:0007669"/>
    <property type="project" value="UniProtKB-UniRule"/>
</dbReference>
<dbReference type="GO" id="GO:0005524">
    <property type="term" value="F:ATP binding"/>
    <property type="evidence" value="ECO:0007669"/>
    <property type="project" value="UniProtKB-UniRule"/>
</dbReference>
<dbReference type="GO" id="GO:0000400">
    <property type="term" value="F:four-way junction DNA binding"/>
    <property type="evidence" value="ECO:0007669"/>
    <property type="project" value="UniProtKB-UniRule"/>
</dbReference>
<sequence>MKMRKIPASSLTQREPLLDNILRPKNLSEFIGQKKIKERLSLIINGAKKRKEPIDHILFVGPPGVGKTTLAFILAEEQKVSIKAISAPSLQKIGDLVALLTNAPENGIVFIDEIHRLSSSLEEILYSAMEDRSISFIAGKGPGARVLNFKLPPFTLVGATTRPALLSNPLRDRFGFIASLDYYSHDEMVEIIKRSQKLLGIELSEEGVHEVAKRSRGVPRIANRLLKRIRDYIEVEEMGIIDKEEVKKILDLMGIDDKGLDDLDRKILFTLRDKFSGGPVGIKTLAAVLNESPETIEVVYEPYLLRIGFIQRTPRGRIITPLGLSHLMRCSDGG</sequence>
<dbReference type="CDD" id="cd00009">
    <property type="entry name" value="AAA"/>
    <property type="match status" value="1"/>
</dbReference>
<organism evidence="11">
    <name type="scientific">Dictyoglomus thermophilum</name>
    <dbReference type="NCBI Taxonomy" id="14"/>
    <lineage>
        <taxon>Bacteria</taxon>
        <taxon>Pseudomonadati</taxon>
        <taxon>Dictyoglomota</taxon>
        <taxon>Dictyoglomia</taxon>
        <taxon>Dictyoglomales</taxon>
        <taxon>Dictyoglomaceae</taxon>
        <taxon>Dictyoglomus</taxon>
    </lineage>
</organism>
<keyword evidence="5 9" id="KW-0067">ATP-binding</keyword>
<keyword evidence="8 9" id="KW-0234">DNA repair</keyword>
<feature type="binding site" evidence="9">
    <location>
        <position position="67"/>
    </location>
    <ligand>
        <name>ATP</name>
        <dbReference type="ChEBI" id="CHEBI:30616"/>
    </ligand>
</feature>
<dbReference type="Gene3D" id="1.10.8.60">
    <property type="match status" value="1"/>
</dbReference>
<name>A0A7C3RJX3_DICTH</name>
<dbReference type="GO" id="GO:0048476">
    <property type="term" value="C:Holliday junction resolvase complex"/>
    <property type="evidence" value="ECO:0007669"/>
    <property type="project" value="UniProtKB-UniRule"/>
</dbReference>
<dbReference type="EC" id="3.6.4.-" evidence="9"/>
<dbReference type="InterPro" id="IPR036388">
    <property type="entry name" value="WH-like_DNA-bd_sf"/>
</dbReference>
<evidence type="ECO:0000256" key="2">
    <source>
        <dbReference type="ARBA" id="ARBA00022741"/>
    </source>
</evidence>
<evidence type="ECO:0000313" key="11">
    <source>
        <dbReference type="EMBL" id="HFX13340.1"/>
    </source>
</evidence>
<comment type="catalytic activity">
    <reaction evidence="9">
        <text>ATP + H2O = ADP + phosphate + H(+)</text>
        <dbReference type="Rhea" id="RHEA:13065"/>
        <dbReference type="ChEBI" id="CHEBI:15377"/>
        <dbReference type="ChEBI" id="CHEBI:15378"/>
        <dbReference type="ChEBI" id="CHEBI:30616"/>
        <dbReference type="ChEBI" id="CHEBI:43474"/>
        <dbReference type="ChEBI" id="CHEBI:456216"/>
    </reaction>
</comment>
<comment type="subcellular location">
    <subcellularLocation>
        <location evidence="9">Cytoplasm</location>
    </subcellularLocation>
</comment>
<feature type="binding site" evidence="9">
    <location>
        <position position="23"/>
    </location>
    <ligand>
        <name>ATP</name>
        <dbReference type="ChEBI" id="CHEBI:30616"/>
    </ligand>
</feature>
<feature type="binding site" evidence="9">
    <location>
        <position position="220"/>
    </location>
    <ligand>
        <name>ATP</name>
        <dbReference type="ChEBI" id="CHEBI:30616"/>
    </ligand>
</feature>
<keyword evidence="11" id="KW-0347">Helicase</keyword>
<dbReference type="SMART" id="SM00382">
    <property type="entry name" value="AAA"/>
    <property type="match status" value="1"/>
</dbReference>
<dbReference type="InterPro" id="IPR008824">
    <property type="entry name" value="RuvB-like_N"/>
</dbReference>
<dbReference type="GO" id="GO:0009378">
    <property type="term" value="F:four-way junction helicase activity"/>
    <property type="evidence" value="ECO:0007669"/>
    <property type="project" value="InterPro"/>
</dbReference>
<proteinExistence type="inferred from homology"/>
<feature type="binding site" evidence="9">
    <location>
        <position position="317"/>
    </location>
    <ligand>
        <name>DNA</name>
        <dbReference type="ChEBI" id="CHEBI:16991"/>
    </ligand>
</feature>
<keyword evidence="6 9" id="KW-0238">DNA-binding</keyword>
<dbReference type="InterPro" id="IPR003593">
    <property type="entry name" value="AAA+_ATPase"/>
</dbReference>
<accession>A0A7C3RJX3</accession>
<evidence type="ECO:0000256" key="8">
    <source>
        <dbReference type="ARBA" id="ARBA00023204"/>
    </source>
</evidence>
<dbReference type="PANTHER" id="PTHR42848">
    <property type="match status" value="1"/>
</dbReference>
<feature type="binding site" evidence="9">
    <location>
        <position position="183"/>
    </location>
    <ligand>
        <name>ATP</name>
        <dbReference type="ChEBI" id="CHEBI:30616"/>
    </ligand>
</feature>
<dbReference type="Gene3D" id="1.10.10.10">
    <property type="entry name" value="Winged helix-like DNA-binding domain superfamily/Winged helix DNA-binding domain"/>
    <property type="match status" value="1"/>
</dbReference>
<feature type="binding site" evidence="9">
    <location>
        <position position="312"/>
    </location>
    <ligand>
        <name>DNA</name>
        <dbReference type="ChEBI" id="CHEBI:16991"/>
    </ligand>
</feature>
<dbReference type="Pfam" id="PF17864">
    <property type="entry name" value="AAA_lid_4"/>
    <property type="match status" value="1"/>
</dbReference>
<dbReference type="Gene3D" id="3.40.50.300">
    <property type="entry name" value="P-loop containing nucleotide triphosphate hydrolases"/>
    <property type="match status" value="1"/>
</dbReference>
<dbReference type="InterPro" id="IPR041445">
    <property type="entry name" value="AAA_lid_4"/>
</dbReference>
<keyword evidence="4 9" id="KW-0378">Hydrolase</keyword>